<dbReference type="PANTHER" id="PTHR43401:SF2">
    <property type="entry name" value="L-THREONINE 3-DEHYDROGENASE"/>
    <property type="match status" value="1"/>
</dbReference>
<keyword evidence="6" id="KW-1185">Reference proteome</keyword>
<dbReference type="Gene3D" id="3.90.180.10">
    <property type="entry name" value="Medium-chain alcohol dehydrogenases, catalytic domain"/>
    <property type="match status" value="1"/>
</dbReference>
<evidence type="ECO:0000256" key="3">
    <source>
        <dbReference type="ARBA" id="ARBA00023002"/>
    </source>
</evidence>
<dbReference type="Proteomes" id="UP000504635">
    <property type="component" value="Unplaced"/>
</dbReference>
<sequence length="345" mass="37469">MEALQFTGKTKKLQYVQIPVPKITEPNQVLVKVAYAGVCGTDLHIIGGEFPCSEDTVTLGHEFSGTVLDVGPSVNNVKKGDRVSIDPNEGCRCCDYCHSGNPHYCNIGGINSTIGIHRHGGWGTYALVPNHSLQKLPDGVSLEQGALAEPISCLSHGWDMLSPVTVGSRILVLGAGIIGNLWVCLLHLQGHRRVTVSEPNVSRLNYTKKLDTGYDLITPDQLRKNKETVPGYGFDVVIDCSGYCPAIEEGLSLLDKGGRLCCFGVAPPHGTITVSPYQLYLKEISIFAVNVNPFSFVKSVGFIEALGTRYLDYSKLGVEVFTLKEYQKAMDLLKVGKIAKAVFKL</sequence>
<comment type="cofactor">
    <cofactor evidence="4">
        <name>Zn(2+)</name>
        <dbReference type="ChEBI" id="CHEBI:29105"/>
    </cofactor>
</comment>
<evidence type="ECO:0000259" key="5">
    <source>
        <dbReference type="SMART" id="SM00829"/>
    </source>
</evidence>
<dbReference type="InterPro" id="IPR011032">
    <property type="entry name" value="GroES-like_sf"/>
</dbReference>
<organism evidence="6 7">
    <name type="scientific">Sitophilus oryzae</name>
    <name type="common">Rice weevil</name>
    <name type="synonym">Curculio oryzae</name>
    <dbReference type="NCBI Taxonomy" id="7048"/>
    <lineage>
        <taxon>Eukaryota</taxon>
        <taxon>Metazoa</taxon>
        <taxon>Ecdysozoa</taxon>
        <taxon>Arthropoda</taxon>
        <taxon>Hexapoda</taxon>
        <taxon>Insecta</taxon>
        <taxon>Pterygota</taxon>
        <taxon>Neoptera</taxon>
        <taxon>Endopterygota</taxon>
        <taxon>Coleoptera</taxon>
        <taxon>Polyphaga</taxon>
        <taxon>Cucujiformia</taxon>
        <taxon>Curculionidae</taxon>
        <taxon>Dryophthorinae</taxon>
        <taxon>Sitophilus</taxon>
    </lineage>
</organism>
<dbReference type="AlphaFoldDB" id="A0A6J2Y1F8"/>
<dbReference type="InterPro" id="IPR002328">
    <property type="entry name" value="ADH_Zn_CS"/>
</dbReference>
<evidence type="ECO:0000256" key="1">
    <source>
        <dbReference type="ARBA" id="ARBA00022723"/>
    </source>
</evidence>
<dbReference type="InterPro" id="IPR013154">
    <property type="entry name" value="ADH-like_N"/>
</dbReference>
<dbReference type="SUPFAM" id="SSF50129">
    <property type="entry name" value="GroES-like"/>
    <property type="match status" value="1"/>
</dbReference>
<feature type="domain" description="Enoyl reductase (ER)" evidence="5">
    <location>
        <begin position="8"/>
        <end position="343"/>
    </location>
</feature>
<protein>
    <submittedName>
        <fullName evidence="7">D-arabinitol dehydrogenase 1-like</fullName>
    </submittedName>
</protein>
<evidence type="ECO:0000256" key="2">
    <source>
        <dbReference type="ARBA" id="ARBA00022833"/>
    </source>
</evidence>
<dbReference type="InParanoid" id="A0A6J2Y1F8"/>
<evidence type="ECO:0000313" key="6">
    <source>
        <dbReference type="Proteomes" id="UP000504635"/>
    </source>
</evidence>
<dbReference type="Gene3D" id="3.40.50.720">
    <property type="entry name" value="NAD(P)-binding Rossmann-like Domain"/>
    <property type="match status" value="1"/>
</dbReference>
<keyword evidence="2 4" id="KW-0862">Zinc</keyword>
<dbReference type="InterPro" id="IPR036291">
    <property type="entry name" value="NAD(P)-bd_dom_sf"/>
</dbReference>
<dbReference type="Pfam" id="PF08240">
    <property type="entry name" value="ADH_N"/>
    <property type="match status" value="1"/>
</dbReference>
<proteinExistence type="inferred from homology"/>
<evidence type="ECO:0000256" key="4">
    <source>
        <dbReference type="RuleBase" id="RU361277"/>
    </source>
</evidence>
<keyword evidence="3" id="KW-0560">Oxidoreductase</keyword>
<dbReference type="KEGG" id="soy:115883327"/>
<accession>A0A6J2Y1F8</accession>
<dbReference type="PROSITE" id="PS00059">
    <property type="entry name" value="ADH_ZINC"/>
    <property type="match status" value="1"/>
</dbReference>
<dbReference type="InterPro" id="IPR013149">
    <property type="entry name" value="ADH-like_C"/>
</dbReference>
<evidence type="ECO:0000313" key="7">
    <source>
        <dbReference type="RefSeq" id="XP_030757537.1"/>
    </source>
</evidence>
<dbReference type="InterPro" id="IPR050129">
    <property type="entry name" value="Zn_alcohol_dh"/>
</dbReference>
<dbReference type="PANTHER" id="PTHR43401">
    <property type="entry name" value="L-THREONINE 3-DEHYDROGENASE"/>
    <property type="match status" value="1"/>
</dbReference>
<dbReference type="SMART" id="SM00829">
    <property type="entry name" value="PKS_ER"/>
    <property type="match status" value="1"/>
</dbReference>
<dbReference type="GeneID" id="115883327"/>
<dbReference type="RefSeq" id="XP_030757537.1">
    <property type="nucleotide sequence ID" value="XM_030901677.1"/>
</dbReference>
<comment type="similarity">
    <text evidence="4">Belongs to the zinc-containing alcohol dehydrogenase family.</text>
</comment>
<dbReference type="Pfam" id="PF00107">
    <property type="entry name" value="ADH_zinc_N"/>
    <property type="match status" value="1"/>
</dbReference>
<dbReference type="SUPFAM" id="SSF51735">
    <property type="entry name" value="NAD(P)-binding Rossmann-fold domains"/>
    <property type="match status" value="1"/>
</dbReference>
<gene>
    <name evidence="7" type="primary">LOC115883327</name>
</gene>
<keyword evidence="1 4" id="KW-0479">Metal-binding</keyword>
<reference evidence="7" key="1">
    <citation type="submission" date="2025-08" db="UniProtKB">
        <authorList>
            <consortium name="RefSeq"/>
        </authorList>
    </citation>
    <scope>IDENTIFICATION</scope>
    <source>
        <tissue evidence="7">Gonads</tissue>
    </source>
</reference>
<dbReference type="GO" id="GO:0008270">
    <property type="term" value="F:zinc ion binding"/>
    <property type="evidence" value="ECO:0007669"/>
    <property type="project" value="InterPro"/>
</dbReference>
<dbReference type="GO" id="GO:0016491">
    <property type="term" value="F:oxidoreductase activity"/>
    <property type="evidence" value="ECO:0007669"/>
    <property type="project" value="UniProtKB-KW"/>
</dbReference>
<dbReference type="InterPro" id="IPR020843">
    <property type="entry name" value="ER"/>
</dbReference>
<name>A0A6J2Y1F8_SITOR</name>
<dbReference type="OrthoDB" id="3941538at2759"/>